<feature type="transmembrane region" description="Helical" evidence="5">
    <location>
        <begin position="99"/>
        <end position="126"/>
    </location>
</feature>
<keyword evidence="5" id="KW-0813">Transport</keyword>
<organism evidence="7 8">
    <name type="scientific">Candidatus Portnoybacteria bacterium CG06_land_8_20_14_3_00_39_12</name>
    <dbReference type="NCBI Taxonomy" id="1974809"/>
    <lineage>
        <taxon>Bacteria</taxon>
        <taxon>Candidatus Portnoyibacteriota</taxon>
    </lineage>
</organism>
<dbReference type="GO" id="GO:0140359">
    <property type="term" value="F:ABC-type transporter activity"/>
    <property type="evidence" value="ECO:0007669"/>
    <property type="project" value="InterPro"/>
</dbReference>
<keyword evidence="5" id="KW-1003">Cell membrane</keyword>
<proteinExistence type="inferred from homology"/>
<dbReference type="Proteomes" id="UP000228775">
    <property type="component" value="Unassembled WGS sequence"/>
</dbReference>
<dbReference type="PROSITE" id="PS51012">
    <property type="entry name" value="ABC_TM2"/>
    <property type="match status" value="1"/>
</dbReference>
<dbReference type="Pfam" id="PF01061">
    <property type="entry name" value="ABC2_membrane"/>
    <property type="match status" value="1"/>
</dbReference>
<comment type="similarity">
    <text evidence="5">Belongs to the ABC-2 integral membrane protein family.</text>
</comment>
<comment type="caution">
    <text evidence="7">The sequence shown here is derived from an EMBL/GenBank/DDBJ whole genome shotgun (WGS) entry which is preliminary data.</text>
</comment>
<accession>A0A2M7AXA1</accession>
<comment type="subcellular location">
    <subcellularLocation>
        <location evidence="5">Cell membrane</location>
        <topology evidence="5">Multi-pass membrane protein</topology>
    </subcellularLocation>
    <subcellularLocation>
        <location evidence="1">Membrane</location>
        <topology evidence="1">Multi-pass membrane protein</topology>
    </subcellularLocation>
</comment>
<dbReference type="EMBL" id="PEVY01000037">
    <property type="protein sequence ID" value="PIU75261.1"/>
    <property type="molecule type" value="Genomic_DNA"/>
</dbReference>
<keyword evidence="2 5" id="KW-0812">Transmembrane</keyword>
<feature type="transmembrane region" description="Helical" evidence="5">
    <location>
        <begin position="21"/>
        <end position="40"/>
    </location>
</feature>
<gene>
    <name evidence="7" type="ORF">COS76_01675</name>
</gene>
<dbReference type="PRINTS" id="PR00164">
    <property type="entry name" value="ABC2TRNSPORT"/>
</dbReference>
<evidence type="ECO:0000259" key="6">
    <source>
        <dbReference type="PROSITE" id="PS51012"/>
    </source>
</evidence>
<keyword evidence="4 5" id="KW-0472">Membrane</keyword>
<protein>
    <recommendedName>
        <fullName evidence="5">Transport permease protein</fullName>
    </recommendedName>
</protein>
<evidence type="ECO:0000313" key="8">
    <source>
        <dbReference type="Proteomes" id="UP000228775"/>
    </source>
</evidence>
<dbReference type="GO" id="GO:0043190">
    <property type="term" value="C:ATP-binding cassette (ABC) transporter complex"/>
    <property type="evidence" value="ECO:0007669"/>
    <property type="project" value="InterPro"/>
</dbReference>
<feature type="transmembrane region" description="Helical" evidence="5">
    <location>
        <begin position="132"/>
        <end position="155"/>
    </location>
</feature>
<dbReference type="PANTHER" id="PTHR43229">
    <property type="entry name" value="NODULATION PROTEIN J"/>
    <property type="match status" value="1"/>
</dbReference>
<feature type="transmembrane region" description="Helical" evidence="5">
    <location>
        <begin position="167"/>
        <end position="186"/>
    </location>
</feature>
<evidence type="ECO:0000313" key="7">
    <source>
        <dbReference type="EMBL" id="PIU75261.1"/>
    </source>
</evidence>
<reference evidence="8" key="1">
    <citation type="submission" date="2017-09" db="EMBL/GenBank/DDBJ databases">
        <title>Depth-based differentiation of microbial function through sediment-hosted aquifers and enrichment of novel symbionts in the deep terrestrial subsurface.</title>
        <authorList>
            <person name="Probst A.J."/>
            <person name="Ladd B."/>
            <person name="Jarett J.K."/>
            <person name="Geller-Mcgrath D.E."/>
            <person name="Sieber C.M.K."/>
            <person name="Emerson J.B."/>
            <person name="Anantharaman K."/>
            <person name="Thomas B.C."/>
            <person name="Malmstrom R."/>
            <person name="Stieglmeier M."/>
            <person name="Klingl A."/>
            <person name="Woyke T."/>
            <person name="Ryan C.M."/>
            <person name="Banfield J.F."/>
        </authorList>
    </citation>
    <scope>NUCLEOTIDE SEQUENCE [LARGE SCALE GENOMIC DNA]</scope>
</reference>
<dbReference type="InterPro" id="IPR051784">
    <property type="entry name" value="Nod_factor_ABC_transporter"/>
</dbReference>
<keyword evidence="3 5" id="KW-1133">Transmembrane helix</keyword>
<feature type="transmembrane region" description="Helical" evidence="5">
    <location>
        <begin position="225"/>
        <end position="243"/>
    </location>
</feature>
<evidence type="ECO:0000256" key="2">
    <source>
        <dbReference type="ARBA" id="ARBA00022692"/>
    </source>
</evidence>
<dbReference type="AlphaFoldDB" id="A0A2M7AXA1"/>
<dbReference type="InterPro" id="IPR000412">
    <property type="entry name" value="ABC_2_transport"/>
</dbReference>
<feature type="transmembrane region" description="Helical" evidence="5">
    <location>
        <begin position="52"/>
        <end position="78"/>
    </location>
</feature>
<feature type="domain" description="ABC transmembrane type-2" evidence="6">
    <location>
        <begin position="20"/>
        <end position="246"/>
    </location>
</feature>
<name>A0A2M7AXA1_9BACT</name>
<dbReference type="InterPro" id="IPR047817">
    <property type="entry name" value="ABC2_TM_bact-type"/>
</dbReference>
<dbReference type="PIRSF" id="PIRSF006648">
    <property type="entry name" value="DrrB"/>
    <property type="match status" value="1"/>
</dbReference>
<dbReference type="PANTHER" id="PTHR43229:SF2">
    <property type="entry name" value="NODULATION PROTEIN J"/>
    <property type="match status" value="1"/>
</dbReference>
<evidence type="ECO:0000256" key="5">
    <source>
        <dbReference type="RuleBase" id="RU361157"/>
    </source>
</evidence>
<evidence type="ECO:0000256" key="1">
    <source>
        <dbReference type="ARBA" id="ARBA00004141"/>
    </source>
</evidence>
<sequence>MSTIYILWLRQLKRYFRSKSRIVGSLGQPLLFLLAFGFGFGQVYQKAGGGNYITFLAPGIVAMGIIFTALFSGIEIIWDRQFGFLKETLVAPVSRLKIMLGRTLGGATVASFQGLLVLLLAMAVGFRPQNIAFLPLALVFMLLISLLFTALGTAIASLLSDMQGFQLIMNFLIMPLVFLSGAFFPLDGLPKALTAITVVNPLSYGVDGLCHTLIGVSHFGLLTDFMVLSVVMVAILIVGSYLFSKIQI</sequence>
<evidence type="ECO:0000256" key="4">
    <source>
        <dbReference type="ARBA" id="ARBA00023136"/>
    </source>
</evidence>
<dbReference type="InterPro" id="IPR013525">
    <property type="entry name" value="ABC2_TM"/>
</dbReference>
<evidence type="ECO:0000256" key="3">
    <source>
        <dbReference type="ARBA" id="ARBA00022989"/>
    </source>
</evidence>